<evidence type="ECO:0000313" key="8">
    <source>
        <dbReference type="Proteomes" id="UP001237642"/>
    </source>
</evidence>
<keyword evidence="2" id="KW-0805">Transcription regulation</keyword>
<feature type="compositionally biased region" description="Basic and acidic residues" evidence="5">
    <location>
        <begin position="279"/>
        <end position="293"/>
    </location>
</feature>
<evidence type="ECO:0000256" key="5">
    <source>
        <dbReference type="SAM" id="MobiDB-lite"/>
    </source>
</evidence>
<comment type="subcellular location">
    <subcellularLocation>
        <location evidence="1">Nucleus</location>
    </subcellularLocation>
</comment>
<dbReference type="InterPro" id="IPR024097">
    <property type="entry name" value="bHLH_ZIP_TF"/>
</dbReference>
<proteinExistence type="predicted"/>
<dbReference type="GO" id="GO:0003700">
    <property type="term" value="F:DNA-binding transcription factor activity"/>
    <property type="evidence" value="ECO:0007669"/>
    <property type="project" value="TreeGrafter"/>
</dbReference>
<keyword evidence="8" id="KW-1185">Reference proteome</keyword>
<dbReference type="FunFam" id="4.10.280.10:FF:000002">
    <property type="entry name" value="Basic helix-loop-helix transcription factor"/>
    <property type="match status" value="1"/>
</dbReference>
<dbReference type="AlphaFoldDB" id="A0AAD8GWN2"/>
<keyword evidence="4" id="KW-0539">Nucleus</keyword>
<dbReference type="SUPFAM" id="SSF47459">
    <property type="entry name" value="HLH, helix-loop-helix DNA-binding domain"/>
    <property type="match status" value="1"/>
</dbReference>
<dbReference type="Gene3D" id="4.10.280.10">
    <property type="entry name" value="Helix-loop-helix DNA-binding domain"/>
    <property type="match status" value="1"/>
</dbReference>
<dbReference type="GO" id="GO:0046983">
    <property type="term" value="F:protein dimerization activity"/>
    <property type="evidence" value="ECO:0007669"/>
    <property type="project" value="InterPro"/>
</dbReference>
<evidence type="ECO:0000259" key="6">
    <source>
        <dbReference type="PROSITE" id="PS50888"/>
    </source>
</evidence>
<dbReference type="SMART" id="SM00353">
    <property type="entry name" value="HLH"/>
    <property type="match status" value="1"/>
</dbReference>
<dbReference type="InterPro" id="IPR036638">
    <property type="entry name" value="HLH_DNA-bd_sf"/>
</dbReference>
<accession>A0AAD8GWN2</accession>
<evidence type="ECO:0000256" key="3">
    <source>
        <dbReference type="ARBA" id="ARBA00023163"/>
    </source>
</evidence>
<sequence length="525" mass="57631">MENEYFFNNGIPPPQDQFQTSLTQLQMTNTSQISNSQKTTEQYSQFESSLSSMVSSPVTNNSATDTFAIREMIGKLGTICNSGGQISPQFNTYIFDVNNTPNTPMDSPSNLQMPTMNHFVKENLPISRNSMYMSPVLPALPTDPGFAERAAKFSCFGSKSFNGRTSQIGLNNAEFQNRSSGLSLGNSKLPRVSSSPSLQVLGSHMGIQENKNASQLLMDMRPNNVNASHSDKKISNLSCFGANSNEESSVSAQNTSGENVLSTRIGLNSRKRKGFPKGKGKEAVSTEEGRGDDDLNVNRSKMKNCNANKNDGVKPEEGKGDSSDEDDKQTNNNERPLEPLKDYIHVRARRGQATDSHSLAERVRREKISKRMKTLEDLVPGCNKVTGKAPMLDEIINYVQSLQRQVEFLSMKLATVSPRLDINMGNLLSKNTIQLSGSGTIPLQSYPVDSSSSAYYGHHQSQQIPHVHKTLEPIDAAFCRNLGMQIDGHAGGLSQFPSLSEDDLQSIVQMGFAATNQTPHMKLEL</sequence>
<dbReference type="PROSITE" id="PS50888">
    <property type="entry name" value="BHLH"/>
    <property type="match status" value="1"/>
</dbReference>
<evidence type="ECO:0000256" key="4">
    <source>
        <dbReference type="ARBA" id="ARBA00023242"/>
    </source>
</evidence>
<evidence type="ECO:0000256" key="2">
    <source>
        <dbReference type="ARBA" id="ARBA00023015"/>
    </source>
</evidence>
<dbReference type="Proteomes" id="UP001237642">
    <property type="component" value="Unassembled WGS sequence"/>
</dbReference>
<evidence type="ECO:0000313" key="7">
    <source>
        <dbReference type="EMBL" id="KAK1356046.1"/>
    </source>
</evidence>
<gene>
    <name evidence="7" type="ORF">POM88_049302</name>
</gene>
<keyword evidence="3" id="KW-0804">Transcription</keyword>
<dbReference type="PANTHER" id="PTHR12565">
    <property type="entry name" value="STEROL REGULATORY ELEMENT-BINDING PROTEIN"/>
    <property type="match status" value="1"/>
</dbReference>
<feature type="compositionally biased region" description="Polar residues" evidence="5">
    <location>
        <begin position="244"/>
        <end position="266"/>
    </location>
</feature>
<feature type="compositionally biased region" description="Basic residues" evidence="5">
    <location>
        <begin position="269"/>
        <end position="278"/>
    </location>
</feature>
<comment type="caution">
    <text evidence="7">The sequence shown here is derived from an EMBL/GenBank/DDBJ whole genome shotgun (WGS) entry which is preliminary data.</text>
</comment>
<dbReference type="InterPro" id="IPR011598">
    <property type="entry name" value="bHLH_dom"/>
</dbReference>
<dbReference type="PANTHER" id="PTHR12565:SF184">
    <property type="entry name" value="BHLH TRANSCRIPTION FACTOR"/>
    <property type="match status" value="1"/>
</dbReference>
<dbReference type="GO" id="GO:0005634">
    <property type="term" value="C:nucleus"/>
    <property type="evidence" value="ECO:0007669"/>
    <property type="project" value="UniProtKB-SubCell"/>
</dbReference>
<organism evidence="7 8">
    <name type="scientific">Heracleum sosnowskyi</name>
    <dbReference type="NCBI Taxonomy" id="360622"/>
    <lineage>
        <taxon>Eukaryota</taxon>
        <taxon>Viridiplantae</taxon>
        <taxon>Streptophyta</taxon>
        <taxon>Embryophyta</taxon>
        <taxon>Tracheophyta</taxon>
        <taxon>Spermatophyta</taxon>
        <taxon>Magnoliopsida</taxon>
        <taxon>eudicotyledons</taxon>
        <taxon>Gunneridae</taxon>
        <taxon>Pentapetalae</taxon>
        <taxon>asterids</taxon>
        <taxon>campanulids</taxon>
        <taxon>Apiales</taxon>
        <taxon>Apiaceae</taxon>
        <taxon>Apioideae</taxon>
        <taxon>apioid superclade</taxon>
        <taxon>Tordylieae</taxon>
        <taxon>Tordyliinae</taxon>
        <taxon>Heracleum</taxon>
    </lineage>
</organism>
<evidence type="ECO:0000256" key="1">
    <source>
        <dbReference type="ARBA" id="ARBA00004123"/>
    </source>
</evidence>
<feature type="domain" description="BHLH" evidence="6">
    <location>
        <begin position="352"/>
        <end position="402"/>
    </location>
</feature>
<feature type="region of interest" description="Disordered" evidence="5">
    <location>
        <begin position="244"/>
        <end position="342"/>
    </location>
</feature>
<feature type="compositionally biased region" description="Polar residues" evidence="5">
    <location>
        <begin position="297"/>
        <end position="309"/>
    </location>
</feature>
<feature type="compositionally biased region" description="Basic and acidic residues" evidence="5">
    <location>
        <begin position="311"/>
        <end position="322"/>
    </location>
</feature>
<dbReference type="CDD" id="cd18919">
    <property type="entry name" value="bHLH_AtBPE_like"/>
    <property type="match status" value="1"/>
</dbReference>
<reference evidence="7" key="2">
    <citation type="submission" date="2023-05" db="EMBL/GenBank/DDBJ databases">
        <authorList>
            <person name="Schelkunov M.I."/>
        </authorList>
    </citation>
    <scope>NUCLEOTIDE SEQUENCE</scope>
    <source>
        <strain evidence="7">Hsosn_3</strain>
        <tissue evidence="7">Leaf</tissue>
    </source>
</reference>
<reference evidence="7" key="1">
    <citation type="submission" date="2023-02" db="EMBL/GenBank/DDBJ databases">
        <title>Genome of toxic invasive species Heracleum sosnowskyi carries increased number of genes despite the absence of recent whole-genome duplications.</title>
        <authorList>
            <person name="Schelkunov M."/>
            <person name="Shtratnikova V."/>
            <person name="Makarenko M."/>
            <person name="Klepikova A."/>
            <person name="Omelchenko D."/>
            <person name="Novikova G."/>
            <person name="Obukhova E."/>
            <person name="Bogdanov V."/>
            <person name="Penin A."/>
            <person name="Logacheva M."/>
        </authorList>
    </citation>
    <scope>NUCLEOTIDE SEQUENCE</scope>
    <source>
        <strain evidence="7">Hsosn_3</strain>
        <tissue evidence="7">Leaf</tissue>
    </source>
</reference>
<dbReference type="EMBL" id="JAUIZM010000011">
    <property type="protein sequence ID" value="KAK1356046.1"/>
    <property type="molecule type" value="Genomic_DNA"/>
</dbReference>
<name>A0AAD8GWN2_9APIA</name>
<dbReference type="Pfam" id="PF00010">
    <property type="entry name" value="HLH"/>
    <property type="match status" value="1"/>
</dbReference>
<protein>
    <submittedName>
        <fullName evidence="7">Transcription factor bHLH62</fullName>
    </submittedName>
</protein>